<dbReference type="GO" id="GO:0004585">
    <property type="term" value="F:ornithine carbamoyltransferase activity"/>
    <property type="evidence" value="ECO:0007669"/>
    <property type="project" value="UniProtKB-EC"/>
</dbReference>
<evidence type="ECO:0000313" key="10">
    <source>
        <dbReference type="Proteomes" id="UP001301350"/>
    </source>
</evidence>
<dbReference type="PRINTS" id="PR00102">
    <property type="entry name" value="OTCASE"/>
</dbReference>
<dbReference type="InterPro" id="IPR006131">
    <property type="entry name" value="Asp_carbamoyltransf_Asp/Orn-bd"/>
</dbReference>
<dbReference type="GO" id="GO:0016597">
    <property type="term" value="F:amino acid binding"/>
    <property type="evidence" value="ECO:0007669"/>
    <property type="project" value="InterPro"/>
</dbReference>
<dbReference type="EC" id="2.1.3.3" evidence="2"/>
<dbReference type="InterPro" id="IPR006132">
    <property type="entry name" value="Asp/Orn_carbamoyltranf_P-bd"/>
</dbReference>
<feature type="region of interest" description="Disordered" evidence="6">
    <location>
        <begin position="1"/>
        <end position="26"/>
    </location>
</feature>
<dbReference type="NCBIfam" id="NF001986">
    <property type="entry name" value="PRK00779.1"/>
    <property type="match status" value="1"/>
</dbReference>
<comment type="catalytic activity">
    <reaction evidence="4">
        <text>carbamoyl phosphate + L-ornithine = L-citrulline + phosphate + H(+)</text>
        <dbReference type="Rhea" id="RHEA:19513"/>
        <dbReference type="ChEBI" id="CHEBI:15378"/>
        <dbReference type="ChEBI" id="CHEBI:43474"/>
        <dbReference type="ChEBI" id="CHEBI:46911"/>
        <dbReference type="ChEBI" id="CHEBI:57743"/>
        <dbReference type="ChEBI" id="CHEBI:58228"/>
        <dbReference type="EC" id="2.1.3.3"/>
    </reaction>
</comment>
<dbReference type="Proteomes" id="UP001301350">
    <property type="component" value="Unassembled WGS sequence"/>
</dbReference>
<dbReference type="Pfam" id="PF00185">
    <property type="entry name" value="OTCace"/>
    <property type="match status" value="1"/>
</dbReference>
<dbReference type="NCBIfam" id="TIGR00658">
    <property type="entry name" value="orni_carb_tr"/>
    <property type="match status" value="1"/>
</dbReference>
<dbReference type="GO" id="GO:0019240">
    <property type="term" value="P:citrulline biosynthetic process"/>
    <property type="evidence" value="ECO:0007669"/>
    <property type="project" value="TreeGrafter"/>
</dbReference>
<gene>
    <name evidence="9" type="ORF">CDCA_CDCA08G2444</name>
</gene>
<keyword evidence="10" id="KW-1185">Reference proteome</keyword>
<evidence type="ECO:0000256" key="1">
    <source>
        <dbReference type="ARBA" id="ARBA00007805"/>
    </source>
</evidence>
<organism evidence="9 10">
    <name type="scientific">Cyanidium caldarium</name>
    <name type="common">Red alga</name>
    <dbReference type="NCBI Taxonomy" id="2771"/>
    <lineage>
        <taxon>Eukaryota</taxon>
        <taxon>Rhodophyta</taxon>
        <taxon>Bangiophyceae</taxon>
        <taxon>Cyanidiales</taxon>
        <taxon>Cyanidiaceae</taxon>
        <taxon>Cyanidium</taxon>
    </lineage>
</organism>
<dbReference type="InterPro" id="IPR036901">
    <property type="entry name" value="Asp/Orn_carbamoylTrfase_sf"/>
</dbReference>
<dbReference type="Gene3D" id="3.40.50.1370">
    <property type="entry name" value="Aspartate/ornithine carbamoyltransferase"/>
    <property type="match status" value="2"/>
</dbReference>
<keyword evidence="3 5" id="KW-0808">Transferase</keyword>
<dbReference type="Pfam" id="PF02729">
    <property type="entry name" value="OTCace_N"/>
    <property type="match status" value="1"/>
</dbReference>
<dbReference type="PANTHER" id="PTHR45753:SF3">
    <property type="entry name" value="ORNITHINE TRANSCARBAMYLASE, MITOCHONDRIAL"/>
    <property type="match status" value="1"/>
</dbReference>
<dbReference type="SUPFAM" id="SSF53671">
    <property type="entry name" value="Aspartate/ornithine carbamoyltransferase"/>
    <property type="match status" value="1"/>
</dbReference>
<dbReference type="GO" id="GO:0042450">
    <property type="term" value="P:L-arginine biosynthetic process via ornithine"/>
    <property type="evidence" value="ECO:0007669"/>
    <property type="project" value="TreeGrafter"/>
</dbReference>
<evidence type="ECO:0000259" key="7">
    <source>
        <dbReference type="Pfam" id="PF00185"/>
    </source>
</evidence>
<protein>
    <recommendedName>
        <fullName evidence="2">ornithine carbamoyltransferase</fullName>
        <ecNumber evidence="2">2.1.3.3</ecNumber>
    </recommendedName>
</protein>
<dbReference type="FunFam" id="3.40.50.1370:FF:000008">
    <property type="entry name" value="Ornithine carbamoyltransferase"/>
    <property type="match status" value="1"/>
</dbReference>
<evidence type="ECO:0000256" key="5">
    <source>
        <dbReference type="RuleBase" id="RU003634"/>
    </source>
</evidence>
<feature type="domain" description="Aspartate/ornithine carbamoyltransferase carbamoyl-P binding" evidence="8">
    <location>
        <begin position="80"/>
        <end position="218"/>
    </location>
</feature>
<evidence type="ECO:0000313" key="9">
    <source>
        <dbReference type="EMBL" id="KAK4536419.1"/>
    </source>
</evidence>
<reference evidence="9 10" key="1">
    <citation type="submission" date="2022-07" db="EMBL/GenBank/DDBJ databases">
        <title>Genome-wide signatures of adaptation to extreme environments.</title>
        <authorList>
            <person name="Cho C.H."/>
            <person name="Yoon H.S."/>
        </authorList>
    </citation>
    <scope>NUCLEOTIDE SEQUENCE [LARGE SCALE GENOMIC DNA]</scope>
    <source>
        <strain evidence="9 10">DBV 063 E5</strain>
    </source>
</reference>
<evidence type="ECO:0000256" key="4">
    <source>
        <dbReference type="ARBA" id="ARBA00048772"/>
    </source>
</evidence>
<dbReference type="InterPro" id="IPR006130">
    <property type="entry name" value="Asp/Orn_carbamoylTrfase"/>
</dbReference>
<evidence type="ECO:0000256" key="6">
    <source>
        <dbReference type="SAM" id="MobiDB-lite"/>
    </source>
</evidence>
<feature type="domain" description="Aspartate/ornithine carbamoyltransferase Asp/Orn-binding" evidence="7">
    <location>
        <begin position="224"/>
        <end position="377"/>
    </location>
</feature>
<dbReference type="InterPro" id="IPR024904">
    <property type="entry name" value="OTCase_ArgI"/>
</dbReference>
<dbReference type="HAMAP" id="MF_01109">
    <property type="entry name" value="OTCase"/>
    <property type="match status" value="1"/>
</dbReference>
<comment type="caution">
    <text evidence="9">The sequence shown here is derived from an EMBL/GenBank/DDBJ whole genome shotgun (WGS) entry which is preliminary data.</text>
</comment>
<dbReference type="PRINTS" id="PR00100">
    <property type="entry name" value="AOTCASE"/>
</dbReference>
<evidence type="ECO:0000256" key="2">
    <source>
        <dbReference type="ARBA" id="ARBA00013007"/>
    </source>
</evidence>
<proteinExistence type="inferred from homology"/>
<dbReference type="AlphaFoldDB" id="A0AAV9IWB0"/>
<evidence type="ECO:0000256" key="3">
    <source>
        <dbReference type="ARBA" id="ARBA00022679"/>
    </source>
</evidence>
<evidence type="ECO:0000259" key="8">
    <source>
        <dbReference type="Pfam" id="PF02729"/>
    </source>
</evidence>
<sequence length="384" mass="42237">MVPKDTGTMATADAAPSNARSARFTSGSWSCSQRQPLTFLPSSPGVFQRCRHQPHNHPLRRSPRSPPLPALRLALPSGQRHFLSIDAFDARQIRECLQLAARLKPQIRSGSCRIFANKTLAMIFAKPSARTRISFETGFHLMGGHALLLGDEIGIGKREATKDIARVVSRFNDMIMARLYAHSDLEELAHHASVPVINGLTDLNHPCQIMADALTLCELRGSLDGAKVVYVGDGNNIVHSWLELASRIGFQLVCCCPPGYEPRADMLQRARAAGVSDIHVSHQPHEAVRGADAIYTDVWASMGQKEQIAERERAFTGFQVDAALLRATGKPNTLFMHCLPAERGREVTDEVMESPQSVVFQQAENRMHAQNAIMVMCAGLMDAM</sequence>
<comment type="similarity">
    <text evidence="1">Belongs to the aspartate/ornithine carbamoyltransferase superfamily. OTCase family.</text>
</comment>
<accession>A0AAV9IWB0</accession>
<dbReference type="InterPro" id="IPR002292">
    <property type="entry name" value="Orn/put_carbamltrans"/>
</dbReference>
<dbReference type="PANTHER" id="PTHR45753">
    <property type="entry name" value="ORNITHINE CARBAMOYLTRANSFERASE, MITOCHONDRIAL"/>
    <property type="match status" value="1"/>
</dbReference>
<dbReference type="EMBL" id="JANCYW010000008">
    <property type="protein sequence ID" value="KAK4536419.1"/>
    <property type="molecule type" value="Genomic_DNA"/>
</dbReference>
<name>A0AAV9IWB0_CYACA</name>